<dbReference type="Gene3D" id="3.90.550.20">
    <property type="match status" value="1"/>
</dbReference>
<evidence type="ECO:0000256" key="1">
    <source>
        <dbReference type="ARBA" id="ARBA00004323"/>
    </source>
</evidence>
<dbReference type="GO" id="GO:0000136">
    <property type="term" value="C:mannan polymerase complex"/>
    <property type="evidence" value="ECO:0007669"/>
    <property type="project" value="TreeGrafter"/>
</dbReference>
<organism evidence="11 12">
    <name type="scientific">Wickerhamiella sorbophila</name>
    <dbReference type="NCBI Taxonomy" id="45607"/>
    <lineage>
        <taxon>Eukaryota</taxon>
        <taxon>Fungi</taxon>
        <taxon>Dikarya</taxon>
        <taxon>Ascomycota</taxon>
        <taxon>Saccharomycotina</taxon>
        <taxon>Dipodascomycetes</taxon>
        <taxon>Dipodascales</taxon>
        <taxon>Trichomonascaceae</taxon>
        <taxon>Wickerhamiella</taxon>
    </lineage>
</organism>
<keyword evidence="6" id="KW-0735">Signal-anchor</keyword>
<comment type="subcellular location">
    <subcellularLocation>
        <location evidence="1">Golgi apparatus membrane</location>
        <topology evidence="1">Single-pass type II membrane protein</topology>
    </subcellularLocation>
</comment>
<evidence type="ECO:0000256" key="10">
    <source>
        <dbReference type="SAM" id="Coils"/>
    </source>
</evidence>
<dbReference type="OrthoDB" id="411251at2759"/>
<keyword evidence="8" id="KW-0333">Golgi apparatus</keyword>
<dbReference type="STRING" id="45607.A0A2T0FE78"/>
<sequence length="382" mass="44051">MLTFRRVLIVALTVLAIFLLFGGKGRIDSKRFFHDEQLEKRLLQVQRELMAKVAAVDELSHNRVSKLDEKIEKLEVEKRVLEQQIQELRRLPEGATLRQQLSYQFPYHKSSRFPAYIWQTWKHGRNDAELEEHIHQFMQSWDHHGEGFVHEVLSDSVAEKIVTHLFMNVPDVIDAYKAMPEKILKADFFRYLILLARGGTYSDADTELLKPIPVWIPGSLNPLNIGVTIGIEADPDRPDWAEWYARRIQFCQWTIQSKPGHPILREVVARITEKTLEKKKKGAMFDATINRGTDIMDWTGPGIWTDSIMDYFNLPTSPFGPTDWHNFTGLAEPKLFGDVLILPITSFSPGVDTMGSKAESDPLAFVKHHFEGSWKDDKKKKT</sequence>
<reference evidence="11 12" key="1">
    <citation type="submission" date="2017-04" db="EMBL/GenBank/DDBJ databases">
        <title>Genome sequencing of [Candida] sorbophila.</title>
        <authorList>
            <person name="Ahn J.O."/>
        </authorList>
    </citation>
    <scope>NUCLEOTIDE SEQUENCE [LARGE SCALE GENOMIC DNA]</scope>
    <source>
        <strain evidence="11 12">DS02</strain>
    </source>
</reference>
<dbReference type="Proteomes" id="UP000238350">
    <property type="component" value="Unassembled WGS sequence"/>
</dbReference>
<evidence type="ECO:0000256" key="7">
    <source>
        <dbReference type="ARBA" id="ARBA00022989"/>
    </source>
</evidence>
<dbReference type="AlphaFoldDB" id="A0A2T0FE78"/>
<evidence type="ECO:0000313" key="12">
    <source>
        <dbReference type="Proteomes" id="UP000238350"/>
    </source>
</evidence>
<keyword evidence="4 11" id="KW-0808">Transferase</keyword>
<dbReference type="PANTHER" id="PTHR31834">
    <property type="entry name" value="INITIATION-SPECIFIC ALPHA-1,6-MANNOSYLTRANSFERASE"/>
    <property type="match status" value="1"/>
</dbReference>
<evidence type="ECO:0000256" key="3">
    <source>
        <dbReference type="ARBA" id="ARBA00022676"/>
    </source>
</evidence>
<dbReference type="GO" id="GO:0000009">
    <property type="term" value="F:alpha-1,6-mannosyltransferase activity"/>
    <property type="evidence" value="ECO:0007669"/>
    <property type="project" value="InterPro"/>
</dbReference>
<evidence type="ECO:0000256" key="6">
    <source>
        <dbReference type="ARBA" id="ARBA00022968"/>
    </source>
</evidence>
<dbReference type="GeneID" id="36514639"/>
<keyword evidence="10" id="KW-0175">Coiled coil</keyword>
<evidence type="ECO:0000256" key="4">
    <source>
        <dbReference type="ARBA" id="ARBA00022679"/>
    </source>
</evidence>
<keyword evidence="3 11" id="KW-0328">Glycosyltransferase</keyword>
<dbReference type="PANTHER" id="PTHR31834:SF1">
    <property type="entry name" value="INITIATION-SPECIFIC ALPHA-1,6-MANNOSYLTRANSFERASE"/>
    <property type="match status" value="1"/>
</dbReference>
<accession>A0A2T0FE78</accession>
<keyword evidence="12" id="KW-1185">Reference proteome</keyword>
<evidence type="ECO:0000256" key="2">
    <source>
        <dbReference type="ARBA" id="ARBA00009003"/>
    </source>
</evidence>
<comment type="similarity">
    <text evidence="2">Belongs to the glycosyltransferase 32 family.</text>
</comment>
<evidence type="ECO:0000256" key="5">
    <source>
        <dbReference type="ARBA" id="ARBA00022692"/>
    </source>
</evidence>
<feature type="coiled-coil region" evidence="10">
    <location>
        <begin position="64"/>
        <end position="91"/>
    </location>
</feature>
<protein>
    <submittedName>
        <fullName evidence="11">Initiation-specific alpha-1,6-mannosyltransferase</fullName>
    </submittedName>
</protein>
<proteinExistence type="inferred from homology"/>
<keyword evidence="9" id="KW-0472">Membrane</keyword>
<dbReference type="InterPro" id="IPR029044">
    <property type="entry name" value="Nucleotide-diphossugar_trans"/>
</dbReference>
<gene>
    <name evidence="11" type="ORF">B9G98_00890</name>
</gene>
<name>A0A2T0FE78_9ASCO</name>
<evidence type="ECO:0000256" key="9">
    <source>
        <dbReference type="ARBA" id="ARBA00023136"/>
    </source>
</evidence>
<dbReference type="EMBL" id="NDIQ01000001">
    <property type="protein sequence ID" value="PRT53270.1"/>
    <property type="molecule type" value="Genomic_DNA"/>
</dbReference>
<dbReference type="Pfam" id="PF04488">
    <property type="entry name" value="Gly_transf_sug"/>
    <property type="match status" value="1"/>
</dbReference>
<keyword evidence="7" id="KW-1133">Transmembrane helix</keyword>
<dbReference type="RefSeq" id="XP_024663216.1">
    <property type="nucleotide sequence ID" value="XM_024807448.1"/>
</dbReference>
<dbReference type="SUPFAM" id="SSF53448">
    <property type="entry name" value="Nucleotide-diphospho-sugar transferases"/>
    <property type="match status" value="1"/>
</dbReference>
<comment type="caution">
    <text evidence="11">The sequence shown here is derived from an EMBL/GenBank/DDBJ whole genome shotgun (WGS) entry which is preliminary data.</text>
</comment>
<evidence type="ECO:0000313" key="11">
    <source>
        <dbReference type="EMBL" id="PRT53270.1"/>
    </source>
</evidence>
<dbReference type="FunFam" id="3.90.550.20:FF:000002">
    <property type="entry name" value="Initiation-specific alpha-1,6-mannosyltransferase"/>
    <property type="match status" value="1"/>
</dbReference>
<dbReference type="GO" id="GO:0006487">
    <property type="term" value="P:protein N-linked glycosylation"/>
    <property type="evidence" value="ECO:0007669"/>
    <property type="project" value="TreeGrafter"/>
</dbReference>
<keyword evidence="5" id="KW-0812">Transmembrane</keyword>
<dbReference type="InterPro" id="IPR039367">
    <property type="entry name" value="Och1-like"/>
</dbReference>
<dbReference type="InterPro" id="IPR007577">
    <property type="entry name" value="GlycoTrfase_DXD_sugar-bd_CS"/>
</dbReference>
<evidence type="ECO:0000256" key="8">
    <source>
        <dbReference type="ARBA" id="ARBA00023034"/>
    </source>
</evidence>